<sequence length="289" mass="34395">MFTQSVWKISNRKSTPKIKLVKTVPDLCTPLNKVQSTPKLRTSRINWKVEQKLQEFIPSDSDQRIHDLILNSLQYMPKEIINSINLQHYQNISLNKNQNINQYVHWNKQVKKQQLFQKDDSNILGVADDLNPYKKYNITAIPKLIEIVNGDIESIIKFLIPQNKKLSQCIEYIWKYCVFMLDLTMQFSLDRSNKYIFEQVTKLQKKLSNAKIQIHNFENRIVKMTQEFETSILKEKQRYYELQAKYEKILAKATELERLINEDIKTEGRDDSYKLKKNVKELEVKFKNT</sequence>
<dbReference type="Proteomes" id="UP000692954">
    <property type="component" value="Unassembled WGS sequence"/>
</dbReference>
<comment type="caution">
    <text evidence="2">The sequence shown here is derived from an EMBL/GenBank/DDBJ whole genome shotgun (WGS) entry which is preliminary data.</text>
</comment>
<keyword evidence="3" id="KW-1185">Reference proteome</keyword>
<feature type="coiled-coil region" evidence="1">
    <location>
        <begin position="200"/>
        <end position="259"/>
    </location>
</feature>
<proteinExistence type="predicted"/>
<evidence type="ECO:0000313" key="2">
    <source>
        <dbReference type="EMBL" id="CAD8099113.1"/>
    </source>
</evidence>
<dbReference type="EMBL" id="CAJJDN010000071">
    <property type="protein sequence ID" value="CAD8099113.1"/>
    <property type="molecule type" value="Genomic_DNA"/>
</dbReference>
<gene>
    <name evidence="2" type="ORF">PSON_ATCC_30995.1.T0710147</name>
</gene>
<keyword evidence="1" id="KW-0175">Coiled coil</keyword>
<evidence type="ECO:0000256" key="1">
    <source>
        <dbReference type="SAM" id="Coils"/>
    </source>
</evidence>
<reference evidence="2" key="1">
    <citation type="submission" date="2021-01" db="EMBL/GenBank/DDBJ databases">
        <authorList>
            <consortium name="Genoscope - CEA"/>
            <person name="William W."/>
        </authorList>
    </citation>
    <scope>NUCLEOTIDE SEQUENCE</scope>
</reference>
<evidence type="ECO:0000313" key="3">
    <source>
        <dbReference type="Proteomes" id="UP000692954"/>
    </source>
</evidence>
<name>A0A8S1P8N7_9CILI</name>
<accession>A0A8S1P8N7</accession>
<dbReference type="AlphaFoldDB" id="A0A8S1P8N7"/>
<protein>
    <submittedName>
        <fullName evidence="2">Uncharacterized protein</fullName>
    </submittedName>
</protein>
<organism evidence="2 3">
    <name type="scientific">Paramecium sonneborni</name>
    <dbReference type="NCBI Taxonomy" id="65129"/>
    <lineage>
        <taxon>Eukaryota</taxon>
        <taxon>Sar</taxon>
        <taxon>Alveolata</taxon>
        <taxon>Ciliophora</taxon>
        <taxon>Intramacronucleata</taxon>
        <taxon>Oligohymenophorea</taxon>
        <taxon>Peniculida</taxon>
        <taxon>Parameciidae</taxon>
        <taxon>Paramecium</taxon>
    </lineage>
</organism>